<proteinExistence type="inferred from homology"/>
<dbReference type="AlphaFoldDB" id="F0SEZ5"/>
<dbReference type="InterPro" id="IPR013249">
    <property type="entry name" value="RNA_pol_sigma70_r4_t2"/>
</dbReference>
<dbReference type="GO" id="GO:0003677">
    <property type="term" value="F:DNA binding"/>
    <property type="evidence" value="ECO:0007669"/>
    <property type="project" value="UniProtKB-KW"/>
</dbReference>
<sequence length="189" mass="22388">MSIAPSNNKLHDLDQEWITEYKTSGDLAALARLYEPYVPLVYGVALKYFKDEERSKDAVMQIFEELISKIKQHNIHHFKSWLYTLSRNHCLMEIRKEKSNPIIFDESFMDFEPFMHLSEKEQTETKLIAMEACLETLNIEQRQSITLFYLQEKCYTEVAKETGYDLKKVKSYIQNGKRNLKICLEKQSE</sequence>
<evidence type="ECO:0000256" key="4">
    <source>
        <dbReference type="ARBA" id="ARBA00023125"/>
    </source>
</evidence>
<evidence type="ECO:0000313" key="9">
    <source>
        <dbReference type="Proteomes" id="UP000000310"/>
    </source>
</evidence>
<evidence type="ECO:0000256" key="2">
    <source>
        <dbReference type="ARBA" id="ARBA00023015"/>
    </source>
</evidence>
<reference evidence="8 9" key="1">
    <citation type="journal article" date="2011" name="Stand. Genomic Sci.">
        <title>Complete genome sequence of the gliding, heparinolytic Pedobacter saltans type strain (113).</title>
        <authorList>
            <person name="Liolios K."/>
            <person name="Sikorski J."/>
            <person name="Lu M."/>
            <person name="Nolan M."/>
            <person name="Lapidus A."/>
            <person name="Lucas S."/>
            <person name="Hammon N."/>
            <person name="Deshpande S."/>
            <person name="Cheng J.F."/>
            <person name="Tapia R."/>
            <person name="Han C."/>
            <person name="Goodwin L."/>
            <person name="Pitluck S."/>
            <person name="Huntemann M."/>
            <person name="Ivanova N."/>
            <person name="Pagani I."/>
            <person name="Mavromatis K."/>
            <person name="Ovchinikova G."/>
            <person name="Pati A."/>
            <person name="Chen A."/>
            <person name="Palaniappan K."/>
            <person name="Land M."/>
            <person name="Hauser L."/>
            <person name="Brambilla E.M."/>
            <person name="Kotsyurbenko O."/>
            <person name="Rohde M."/>
            <person name="Tindall B.J."/>
            <person name="Abt B."/>
            <person name="Goker M."/>
            <person name="Detter J.C."/>
            <person name="Woyke T."/>
            <person name="Bristow J."/>
            <person name="Eisen J.A."/>
            <person name="Markowitz V."/>
            <person name="Hugenholtz P."/>
            <person name="Klenk H.P."/>
            <person name="Kyrpides N.C."/>
        </authorList>
    </citation>
    <scope>NUCLEOTIDE SEQUENCE [LARGE SCALE GENOMIC DNA]</scope>
    <source>
        <strain evidence="9">ATCC 51119 / DSM 12145 / JCM 21818 / LMG 10337 / NBRC 100064 / NCIMB 13643</strain>
    </source>
</reference>
<protein>
    <submittedName>
        <fullName evidence="8">RNA polymerase, sigma-24 subunit, ECF subfamily</fullName>
    </submittedName>
</protein>
<evidence type="ECO:0000256" key="5">
    <source>
        <dbReference type="ARBA" id="ARBA00023163"/>
    </source>
</evidence>
<evidence type="ECO:0000256" key="3">
    <source>
        <dbReference type="ARBA" id="ARBA00023082"/>
    </source>
</evidence>
<dbReference type="HOGENOM" id="CLU_047691_9_3_10"/>
<dbReference type="InterPro" id="IPR007627">
    <property type="entry name" value="RNA_pol_sigma70_r2"/>
</dbReference>
<feature type="domain" description="RNA polymerase sigma-70 region 2" evidence="6">
    <location>
        <begin position="33"/>
        <end position="98"/>
    </location>
</feature>
<dbReference type="PANTHER" id="PTHR43133:SF8">
    <property type="entry name" value="RNA POLYMERASE SIGMA FACTOR HI_1459-RELATED"/>
    <property type="match status" value="1"/>
</dbReference>
<dbReference type="Gene3D" id="1.10.10.10">
    <property type="entry name" value="Winged helix-like DNA-binding domain superfamily/Winged helix DNA-binding domain"/>
    <property type="match status" value="1"/>
</dbReference>
<keyword evidence="9" id="KW-1185">Reference proteome</keyword>
<dbReference type="InterPro" id="IPR039425">
    <property type="entry name" value="RNA_pol_sigma-70-like"/>
</dbReference>
<dbReference type="KEGG" id="psn:Pedsa_3533"/>
<dbReference type="SUPFAM" id="SSF88659">
    <property type="entry name" value="Sigma3 and sigma4 domains of RNA polymerase sigma factors"/>
    <property type="match status" value="1"/>
</dbReference>
<accession>F0SEZ5</accession>
<name>F0SEZ5_PSESL</name>
<keyword evidence="5" id="KW-0804">Transcription</keyword>
<dbReference type="Gene3D" id="1.10.1740.10">
    <property type="match status" value="1"/>
</dbReference>
<organism evidence="8 9">
    <name type="scientific">Pseudopedobacter saltans (strain ATCC 51119 / DSM 12145 / JCM 21818 / CCUG 39354 / LMG 10337 / NBRC 100064 / NCIMB 13643)</name>
    <name type="common">Pedobacter saltans</name>
    <dbReference type="NCBI Taxonomy" id="762903"/>
    <lineage>
        <taxon>Bacteria</taxon>
        <taxon>Pseudomonadati</taxon>
        <taxon>Bacteroidota</taxon>
        <taxon>Sphingobacteriia</taxon>
        <taxon>Sphingobacteriales</taxon>
        <taxon>Sphingobacteriaceae</taxon>
        <taxon>Pseudopedobacter</taxon>
    </lineage>
</organism>
<evidence type="ECO:0000259" key="7">
    <source>
        <dbReference type="Pfam" id="PF08281"/>
    </source>
</evidence>
<dbReference type="InterPro" id="IPR013325">
    <property type="entry name" value="RNA_pol_sigma_r2"/>
</dbReference>
<dbReference type="Proteomes" id="UP000000310">
    <property type="component" value="Chromosome"/>
</dbReference>
<dbReference type="GO" id="GO:0016987">
    <property type="term" value="F:sigma factor activity"/>
    <property type="evidence" value="ECO:0007669"/>
    <property type="project" value="UniProtKB-KW"/>
</dbReference>
<keyword evidence="2" id="KW-0805">Transcription regulation</keyword>
<dbReference type="eggNOG" id="COG1595">
    <property type="taxonomic scope" value="Bacteria"/>
</dbReference>
<evidence type="ECO:0000259" key="6">
    <source>
        <dbReference type="Pfam" id="PF04542"/>
    </source>
</evidence>
<keyword evidence="4" id="KW-0238">DNA-binding</keyword>
<dbReference type="SUPFAM" id="SSF88946">
    <property type="entry name" value="Sigma2 domain of RNA polymerase sigma factors"/>
    <property type="match status" value="1"/>
</dbReference>
<dbReference type="STRING" id="762903.Pedsa_3533"/>
<dbReference type="EMBL" id="CP002545">
    <property type="protein sequence ID" value="ADY54063.1"/>
    <property type="molecule type" value="Genomic_DNA"/>
</dbReference>
<feature type="domain" description="RNA polymerase sigma factor 70 region 4 type 2" evidence="7">
    <location>
        <begin position="129"/>
        <end position="180"/>
    </location>
</feature>
<gene>
    <name evidence="8" type="ordered locus">Pedsa_3533</name>
</gene>
<dbReference type="Pfam" id="PF08281">
    <property type="entry name" value="Sigma70_r4_2"/>
    <property type="match status" value="1"/>
</dbReference>
<dbReference type="OrthoDB" id="1116873at2"/>
<dbReference type="NCBIfam" id="TIGR02937">
    <property type="entry name" value="sigma70-ECF"/>
    <property type="match status" value="1"/>
</dbReference>
<dbReference type="InterPro" id="IPR036388">
    <property type="entry name" value="WH-like_DNA-bd_sf"/>
</dbReference>
<dbReference type="InterPro" id="IPR014284">
    <property type="entry name" value="RNA_pol_sigma-70_dom"/>
</dbReference>
<dbReference type="PANTHER" id="PTHR43133">
    <property type="entry name" value="RNA POLYMERASE ECF-TYPE SIGMA FACTO"/>
    <property type="match status" value="1"/>
</dbReference>
<evidence type="ECO:0000256" key="1">
    <source>
        <dbReference type="ARBA" id="ARBA00010641"/>
    </source>
</evidence>
<evidence type="ECO:0000313" key="8">
    <source>
        <dbReference type="EMBL" id="ADY54063.1"/>
    </source>
</evidence>
<dbReference type="InterPro" id="IPR013324">
    <property type="entry name" value="RNA_pol_sigma_r3/r4-like"/>
</dbReference>
<keyword evidence="3" id="KW-0731">Sigma factor</keyword>
<comment type="similarity">
    <text evidence="1">Belongs to the sigma-70 factor family. ECF subfamily.</text>
</comment>
<reference evidence="9" key="2">
    <citation type="submission" date="2011-02" db="EMBL/GenBank/DDBJ databases">
        <title>The complete genome of Pedobacter saltans DSM 12145.</title>
        <authorList>
            <consortium name="US DOE Joint Genome Institute (JGI-PGF)"/>
            <person name="Lucas S."/>
            <person name="Copeland A."/>
            <person name="Lapidus A."/>
            <person name="Bruce D."/>
            <person name="Goodwin L."/>
            <person name="Pitluck S."/>
            <person name="Kyrpides N."/>
            <person name="Mavromatis K."/>
            <person name="Pagani I."/>
            <person name="Ivanova N."/>
            <person name="Ovchinnikova G."/>
            <person name="Lu M."/>
            <person name="Detter J.C."/>
            <person name="Han C."/>
            <person name="Land M."/>
            <person name="Hauser L."/>
            <person name="Markowitz V."/>
            <person name="Cheng J.-F."/>
            <person name="Hugenholtz P."/>
            <person name="Woyke T."/>
            <person name="Wu D."/>
            <person name="Tindall B."/>
            <person name="Pomrenke H.G."/>
            <person name="Brambilla E."/>
            <person name="Klenk H.-P."/>
            <person name="Eisen J.A."/>
        </authorList>
    </citation>
    <scope>NUCLEOTIDE SEQUENCE [LARGE SCALE GENOMIC DNA]</scope>
    <source>
        <strain evidence="9">ATCC 51119 / DSM 12145 / JCM 21818 / LMG 10337 / NBRC 100064 / NCIMB 13643</strain>
    </source>
</reference>
<dbReference type="GO" id="GO:0006352">
    <property type="term" value="P:DNA-templated transcription initiation"/>
    <property type="evidence" value="ECO:0007669"/>
    <property type="project" value="InterPro"/>
</dbReference>
<dbReference type="Pfam" id="PF04542">
    <property type="entry name" value="Sigma70_r2"/>
    <property type="match status" value="1"/>
</dbReference>
<dbReference type="RefSeq" id="WP_013634546.1">
    <property type="nucleotide sequence ID" value="NC_015177.1"/>
</dbReference>